<evidence type="ECO:0000259" key="1">
    <source>
        <dbReference type="PROSITE" id="PS51186"/>
    </source>
</evidence>
<evidence type="ECO:0000313" key="2">
    <source>
        <dbReference type="EMBL" id="HIS93543.1"/>
    </source>
</evidence>
<dbReference type="InterPro" id="IPR000182">
    <property type="entry name" value="GNAT_dom"/>
</dbReference>
<dbReference type="Gene3D" id="3.40.630.30">
    <property type="match status" value="1"/>
</dbReference>
<comment type="caution">
    <text evidence="2">The sequence shown here is derived from an EMBL/GenBank/DDBJ whole genome shotgun (WGS) entry which is preliminary data.</text>
</comment>
<dbReference type="SUPFAM" id="SSF55729">
    <property type="entry name" value="Acyl-CoA N-acyltransferases (Nat)"/>
    <property type="match status" value="1"/>
</dbReference>
<dbReference type="Proteomes" id="UP000824140">
    <property type="component" value="Unassembled WGS sequence"/>
</dbReference>
<dbReference type="EMBL" id="DVJN01000212">
    <property type="protein sequence ID" value="HIS93543.1"/>
    <property type="molecule type" value="Genomic_DNA"/>
</dbReference>
<dbReference type="PROSITE" id="PS51186">
    <property type="entry name" value="GNAT"/>
    <property type="match status" value="1"/>
</dbReference>
<dbReference type="CDD" id="cd04301">
    <property type="entry name" value="NAT_SF"/>
    <property type="match status" value="1"/>
</dbReference>
<accession>A0A9D1G1E9</accession>
<dbReference type="GO" id="GO:0016747">
    <property type="term" value="F:acyltransferase activity, transferring groups other than amino-acyl groups"/>
    <property type="evidence" value="ECO:0007669"/>
    <property type="project" value="InterPro"/>
</dbReference>
<reference evidence="2" key="2">
    <citation type="journal article" date="2021" name="PeerJ">
        <title>Extensive microbial diversity within the chicken gut microbiome revealed by metagenomics and culture.</title>
        <authorList>
            <person name="Gilroy R."/>
            <person name="Ravi A."/>
            <person name="Getino M."/>
            <person name="Pursley I."/>
            <person name="Horton D.L."/>
            <person name="Alikhan N.F."/>
            <person name="Baker D."/>
            <person name="Gharbi K."/>
            <person name="Hall N."/>
            <person name="Watson M."/>
            <person name="Adriaenssens E.M."/>
            <person name="Foster-Nyarko E."/>
            <person name="Jarju S."/>
            <person name="Secka A."/>
            <person name="Antonio M."/>
            <person name="Oren A."/>
            <person name="Chaudhuri R.R."/>
            <person name="La Ragione R."/>
            <person name="Hildebrand F."/>
            <person name="Pallen M.J."/>
        </authorList>
    </citation>
    <scope>NUCLEOTIDE SEQUENCE</scope>
    <source>
        <strain evidence="2">13766</strain>
    </source>
</reference>
<dbReference type="AlphaFoldDB" id="A0A9D1G1E9"/>
<protein>
    <submittedName>
        <fullName evidence="2">GNAT family N-acetyltransferase</fullName>
    </submittedName>
</protein>
<proteinExistence type="predicted"/>
<reference evidence="2" key="1">
    <citation type="submission" date="2020-10" db="EMBL/GenBank/DDBJ databases">
        <authorList>
            <person name="Gilroy R."/>
        </authorList>
    </citation>
    <scope>NUCLEOTIDE SEQUENCE</scope>
    <source>
        <strain evidence="2">13766</strain>
    </source>
</reference>
<dbReference type="Pfam" id="PF13302">
    <property type="entry name" value="Acetyltransf_3"/>
    <property type="match status" value="1"/>
</dbReference>
<feature type="domain" description="N-acetyltransferase" evidence="1">
    <location>
        <begin position="2"/>
        <end position="167"/>
    </location>
</feature>
<name>A0A9D1G1E9_9FIRM</name>
<evidence type="ECO:0000313" key="3">
    <source>
        <dbReference type="Proteomes" id="UP000824140"/>
    </source>
</evidence>
<dbReference type="InterPro" id="IPR016181">
    <property type="entry name" value="Acyl_CoA_acyltransferase"/>
</dbReference>
<organism evidence="2 3">
    <name type="scientific">Candidatus Alectryocaccomicrobium excrementavium</name>
    <dbReference type="NCBI Taxonomy" id="2840668"/>
    <lineage>
        <taxon>Bacteria</taxon>
        <taxon>Bacillati</taxon>
        <taxon>Bacillota</taxon>
        <taxon>Clostridia</taxon>
        <taxon>Candidatus Alectryocaccomicrobium</taxon>
    </lineage>
</organism>
<gene>
    <name evidence="2" type="ORF">IAA84_11045</name>
</gene>
<sequence>MLRLVKMEETYIPQLFEMMEEWTQAGEEIIPWAIHKCDYRDTAKYIASLEVKEDDGKYVPDSTFFCLDTERNIFVGAVNIRHRLSESLLRDGGHIGDGIRPSERGKGMGTQMVGLALAECDKLGIRNVLMCCNKDNIASAKTIRRNGGILENEIVEDGAVVQRYWIRRA</sequence>
<dbReference type="PANTHER" id="PTHR39173">
    <property type="entry name" value="ACETYLTRANSFERASE"/>
    <property type="match status" value="1"/>
</dbReference>
<dbReference type="PANTHER" id="PTHR39173:SF1">
    <property type="entry name" value="ACETYLTRANSFERASE"/>
    <property type="match status" value="1"/>
</dbReference>